<dbReference type="GO" id="GO:0006772">
    <property type="term" value="P:thiamine metabolic process"/>
    <property type="evidence" value="ECO:0007669"/>
    <property type="project" value="UniProtKB-ARBA"/>
</dbReference>
<dbReference type="InterPro" id="IPR016084">
    <property type="entry name" value="Haem_Oase-like_multi-hlx"/>
</dbReference>
<evidence type="ECO:0000256" key="1">
    <source>
        <dbReference type="SAM" id="SignalP"/>
    </source>
</evidence>
<evidence type="ECO:0000259" key="2">
    <source>
        <dbReference type="Pfam" id="PF03070"/>
    </source>
</evidence>
<proteinExistence type="predicted"/>
<organism evidence="3 4">
    <name type="scientific">Aspergillus brasiliensis</name>
    <dbReference type="NCBI Taxonomy" id="319629"/>
    <lineage>
        <taxon>Eukaryota</taxon>
        <taxon>Fungi</taxon>
        <taxon>Dikarya</taxon>
        <taxon>Ascomycota</taxon>
        <taxon>Pezizomycotina</taxon>
        <taxon>Eurotiomycetes</taxon>
        <taxon>Eurotiomycetidae</taxon>
        <taxon>Eurotiales</taxon>
        <taxon>Aspergillaceae</taxon>
        <taxon>Aspergillus</taxon>
        <taxon>Aspergillus subgen. Circumdati</taxon>
    </lineage>
</organism>
<comment type="caution">
    <text evidence="3">The sequence shown here is derived from an EMBL/GenBank/DDBJ whole genome shotgun (WGS) entry which is preliminary data.</text>
</comment>
<evidence type="ECO:0000313" key="3">
    <source>
        <dbReference type="EMBL" id="GKZ23565.1"/>
    </source>
</evidence>
<keyword evidence="1" id="KW-0732">Signal</keyword>
<dbReference type="CDD" id="cd19359">
    <property type="entry name" value="TenA_C_Bt3146-like"/>
    <property type="match status" value="1"/>
</dbReference>
<dbReference type="Gene3D" id="1.20.910.10">
    <property type="entry name" value="Heme oxygenase-like"/>
    <property type="match status" value="1"/>
</dbReference>
<dbReference type="EMBL" id="BROQ01000069">
    <property type="protein sequence ID" value="GKZ23565.1"/>
    <property type="molecule type" value="Genomic_DNA"/>
</dbReference>
<reference evidence="3" key="1">
    <citation type="submission" date="2022-07" db="EMBL/GenBank/DDBJ databases">
        <title>Taxonomy of Aspergillus series Nigri: significant species reduction supported by multi-species coalescent approaches.</title>
        <authorList>
            <person name="Bian C."/>
            <person name="Kusuya Y."/>
            <person name="Sklenar F."/>
            <person name="D'hooge E."/>
            <person name="Yaguchi T."/>
            <person name="Takahashi H."/>
            <person name="Hubka V."/>
        </authorList>
    </citation>
    <scope>NUCLEOTIDE SEQUENCE</scope>
    <source>
        <strain evidence="3">CBS 733.88</strain>
    </source>
</reference>
<sequence>MMLSFMKSLSSLSLLAAWAQSMAVDTSSLNARDNERSIYSRAHALGKEMRDTWPESTRSLSARQAQASTSLPQYLWDNNPDLVARFMNNSFVWTQATTTSDANDDAFRFYSLQDYHYLIDYTQYKSIKMGSFPIVNTSALFEVVEDQSKSIHDDVDYIAAFKSEIINDLGISADTVDQCERNSAEAGYANWLQRNSQLDWYTMNVMMIPCIWGWPRLAQSLQNNNETLTGTLFYNHWISENNDTSYADNLEDTLNQYHDQYDSPINREIWNAVFRQALKFEIGLFESANGMKPADCISTD</sequence>
<feature type="chain" id="PRO_5040824427" description="Thiaminase-2/PQQC domain-containing protein" evidence="1">
    <location>
        <begin position="24"/>
        <end position="300"/>
    </location>
</feature>
<dbReference type="AlphaFoldDB" id="A0A9W5YU16"/>
<dbReference type="Pfam" id="PF03070">
    <property type="entry name" value="TENA_THI-4"/>
    <property type="match status" value="1"/>
</dbReference>
<dbReference type="SUPFAM" id="SSF48613">
    <property type="entry name" value="Heme oxygenase-like"/>
    <property type="match status" value="1"/>
</dbReference>
<dbReference type="Proteomes" id="UP001143548">
    <property type="component" value="Unassembled WGS sequence"/>
</dbReference>
<gene>
    <name evidence="3" type="ORF">AbraCBS73388_009942</name>
</gene>
<feature type="domain" description="Thiaminase-2/PQQC" evidence="2">
    <location>
        <begin position="103"/>
        <end position="257"/>
    </location>
</feature>
<accession>A0A9W5YU16</accession>
<name>A0A9W5YU16_9EURO</name>
<feature type="signal peptide" evidence="1">
    <location>
        <begin position="1"/>
        <end position="23"/>
    </location>
</feature>
<evidence type="ECO:0000313" key="4">
    <source>
        <dbReference type="Proteomes" id="UP001143548"/>
    </source>
</evidence>
<dbReference type="InterPro" id="IPR004305">
    <property type="entry name" value="Thiaminase-2/PQQC"/>
</dbReference>
<protein>
    <recommendedName>
        <fullName evidence="2">Thiaminase-2/PQQC domain-containing protein</fullName>
    </recommendedName>
</protein>